<feature type="transmembrane region" description="Helical" evidence="7">
    <location>
        <begin position="527"/>
        <end position="545"/>
    </location>
</feature>
<protein>
    <submittedName>
        <fullName evidence="8">Fusaric acid resistance protein</fullName>
    </submittedName>
</protein>
<feature type="transmembrane region" description="Helical" evidence="7">
    <location>
        <begin position="557"/>
        <end position="575"/>
    </location>
</feature>
<keyword evidence="4 7" id="KW-0812">Transmembrane</keyword>
<comment type="caution">
    <text evidence="8">The sequence shown here is derived from an EMBL/GenBank/DDBJ whole genome shotgun (WGS) entry which is preliminary data.</text>
</comment>
<organism evidence="8 9">
    <name type="scientific">Pseudomonas syringae pv. ribicola</name>
    <dbReference type="NCBI Taxonomy" id="55398"/>
    <lineage>
        <taxon>Bacteria</taxon>
        <taxon>Pseudomonadati</taxon>
        <taxon>Pseudomonadota</taxon>
        <taxon>Gammaproteobacteria</taxon>
        <taxon>Pseudomonadales</taxon>
        <taxon>Pseudomonadaceae</taxon>
        <taxon>Pseudomonas</taxon>
    </lineage>
</organism>
<proteinExistence type="predicted"/>
<dbReference type="EMBL" id="LJRF01000153">
    <property type="protein sequence ID" value="KPY44955.1"/>
    <property type="molecule type" value="Genomic_DNA"/>
</dbReference>
<keyword evidence="6 7" id="KW-0472">Membrane</keyword>
<feature type="transmembrane region" description="Helical" evidence="7">
    <location>
        <begin position="108"/>
        <end position="127"/>
    </location>
</feature>
<evidence type="ECO:0000256" key="3">
    <source>
        <dbReference type="ARBA" id="ARBA00022475"/>
    </source>
</evidence>
<feature type="transmembrane region" description="Helical" evidence="7">
    <location>
        <begin position="133"/>
        <end position="151"/>
    </location>
</feature>
<feature type="transmembrane region" description="Helical" evidence="7">
    <location>
        <begin position="183"/>
        <end position="208"/>
    </location>
</feature>
<feature type="transmembrane region" description="Helical" evidence="7">
    <location>
        <begin position="445"/>
        <end position="463"/>
    </location>
</feature>
<evidence type="ECO:0000256" key="2">
    <source>
        <dbReference type="ARBA" id="ARBA00022448"/>
    </source>
</evidence>
<feature type="transmembrane region" description="Helical" evidence="7">
    <location>
        <begin position="59"/>
        <end position="77"/>
    </location>
</feature>
<evidence type="ECO:0000256" key="1">
    <source>
        <dbReference type="ARBA" id="ARBA00004651"/>
    </source>
</evidence>
<dbReference type="GO" id="GO:0005886">
    <property type="term" value="C:plasma membrane"/>
    <property type="evidence" value="ECO:0007669"/>
    <property type="project" value="UniProtKB-SubCell"/>
</dbReference>
<name>A0A0P9YK73_PSESI</name>
<sequence>MPDWWWRWVAGCRRETMYLRLLLKRARRSTTDMTTLAHRIIALPWRREFNGWARSDGVTWIYIGKVLIAAFLTYWLALRLELPQPRTAMITVFIVMQPQSGQVFAKSFYRLLGTLAGSAMMVLLMALFAQNPVPFLGCLALWVGFCSAGAARYRNFRAYGFVLAGYTAAMIGLPALAHPEGAFMAAVWRVLEISLGILCATVVSAVVLPQSASAAMRNALYQRFGVFARFVIDGLRGTQAQDAFETGNVRFVAEAIGLEGLRSVTVFEDPHMRRRNGRLNRLNSEFMAITTRFNALHQLLERLRVERSNAVLSHVEPGLDQLTALLDAFADKSLTSPDAARLVRDLETLKAQWPDMVRRLRADFEKAVPDEAQWLDFHTAFELLYRLLNELLGYAQTHASLADHQHVREQWNEPFVPRTHWMTTAAAGVRATCVVALLSTYWVLTAWPSGAVMTLASAATVALSSTTHNPRRMSFQMACGTLLGALLGFVETFFLFPQIDGFPLLCVLLTPVFVLGAFLGSRPQWTGYGLGLLIFFSIGSVPDNLTVYDPYTFINDYIAMVIGMLFCAAAGAIILPPNSRWMWQRLEQALRDQVVFAISAPLQRLGSRFESQTRDLMHQAYGLAIGRPEVQRELLRWMFVVLEVGHAIIELRREQAVLPVHPSYAEYQPWRIALRVMGRALVRLFIQPDENNLQRCLLAVDQALNRVQEADEPFASHFDTSVLRRVKSYLHFIRSSLLDPQSPMAAYGRVAGFSGVAHAA</sequence>
<feature type="transmembrane region" description="Helical" evidence="7">
    <location>
        <begin position="158"/>
        <end position="177"/>
    </location>
</feature>
<accession>A0A0P9YK73</accession>
<feature type="transmembrane region" description="Helical" evidence="7">
    <location>
        <begin position="502"/>
        <end position="520"/>
    </location>
</feature>
<evidence type="ECO:0000313" key="8">
    <source>
        <dbReference type="EMBL" id="KPY44955.1"/>
    </source>
</evidence>
<dbReference type="AlphaFoldDB" id="A0A0P9YK73"/>
<dbReference type="GO" id="GO:0022857">
    <property type="term" value="F:transmembrane transporter activity"/>
    <property type="evidence" value="ECO:0007669"/>
    <property type="project" value="InterPro"/>
</dbReference>
<evidence type="ECO:0000256" key="6">
    <source>
        <dbReference type="ARBA" id="ARBA00023136"/>
    </source>
</evidence>
<keyword evidence="2" id="KW-0813">Transport</keyword>
<evidence type="ECO:0000256" key="7">
    <source>
        <dbReference type="SAM" id="Phobius"/>
    </source>
</evidence>
<reference evidence="8 9" key="1">
    <citation type="submission" date="2015-09" db="EMBL/GenBank/DDBJ databases">
        <title>Genome announcement of multiple Pseudomonas syringae strains.</title>
        <authorList>
            <person name="Thakur S."/>
            <person name="Wang P.W."/>
            <person name="Gong Y."/>
            <person name="Weir B.S."/>
            <person name="Guttman D.S."/>
        </authorList>
    </citation>
    <scope>NUCLEOTIDE SEQUENCE [LARGE SCALE GENOMIC DNA]</scope>
    <source>
        <strain evidence="8 9">ICMP3882</strain>
    </source>
</reference>
<keyword evidence="3" id="KW-1003">Cell membrane</keyword>
<comment type="subcellular location">
    <subcellularLocation>
        <location evidence="1">Cell membrane</location>
        <topology evidence="1">Multi-pass membrane protein</topology>
    </subcellularLocation>
</comment>
<dbReference type="PATRIC" id="fig|55398.3.peg.4955"/>
<dbReference type="PANTHER" id="PTHR30509:SF9">
    <property type="entry name" value="MULTIDRUG RESISTANCE PROTEIN MDTO"/>
    <property type="match status" value="1"/>
</dbReference>
<keyword evidence="5 7" id="KW-1133">Transmembrane helix</keyword>
<evidence type="ECO:0000313" key="9">
    <source>
        <dbReference type="Proteomes" id="UP000050554"/>
    </source>
</evidence>
<dbReference type="InterPro" id="IPR006726">
    <property type="entry name" value="PHBA_efflux_AaeB/fusaric-R"/>
</dbReference>
<dbReference type="Pfam" id="PF04632">
    <property type="entry name" value="FUSC"/>
    <property type="match status" value="1"/>
</dbReference>
<evidence type="ECO:0000256" key="4">
    <source>
        <dbReference type="ARBA" id="ARBA00022692"/>
    </source>
</evidence>
<dbReference type="Proteomes" id="UP000050554">
    <property type="component" value="Unassembled WGS sequence"/>
</dbReference>
<feature type="transmembrane region" description="Helical" evidence="7">
    <location>
        <begin position="475"/>
        <end position="496"/>
    </location>
</feature>
<gene>
    <name evidence="8" type="ORF">ALO47_05196</name>
</gene>
<dbReference type="PANTHER" id="PTHR30509">
    <property type="entry name" value="P-HYDROXYBENZOIC ACID EFFLUX PUMP SUBUNIT-RELATED"/>
    <property type="match status" value="1"/>
</dbReference>
<evidence type="ECO:0000256" key="5">
    <source>
        <dbReference type="ARBA" id="ARBA00022989"/>
    </source>
</evidence>